<evidence type="ECO:0000256" key="2">
    <source>
        <dbReference type="ARBA" id="ARBA00007998"/>
    </source>
</evidence>
<sequence length="373" mass="42643">MSIEKSRLSSRQLSILGMLVLIGDMALVYPTTMASGAKQDAWIAGLVGIVFGLIIIKILLITSNIDPEKTLIELSLEVFGKWIGGLVAISYLIFFLLAGSTYIKEVEDFLTTQIYENTPGGVIRGMAIILLAYGLRKGIDTLGRTSQIMYPFFVLFLVLLVVLLFPEMDIKRIYPILDRSPLDFWETVLFGLFYPFGEMCVFLMVLPYVKKEQKTERNFLFMVAMGALGLNIILFLSLTVLSPYLSHHQFYSTYILARQINIGNFLQRLEALIATAWIISTYFKTVLYYYAFVLGFAQLLKLNSYKYLIIPVSFLLYGLSEIISPNIIFLLKSIPKSWVDWDITHGLFFPLMLILVNKIRKRHSQKKLKKQEQ</sequence>
<evidence type="ECO:0000256" key="1">
    <source>
        <dbReference type="ARBA" id="ARBA00004141"/>
    </source>
</evidence>
<dbReference type="RefSeq" id="WP_210087640.1">
    <property type="nucleotide sequence ID" value="NZ_JAGGKG010000002.1"/>
</dbReference>
<evidence type="ECO:0000256" key="6">
    <source>
        <dbReference type="ARBA" id="ARBA00022989"/>
    </source>
</evidence>
<feature type="transmembrane region" description="Helical" evidence="8">
    <location>
        <begin position="343"/>
        <end position="360"/>
    </location>
</feature>
<evidence type="ECO:0000313" key="9">
    <source>
        <dbReference type="EMBL" id="MBP1903948.1"/>
    </source>
</evidence>
<keyword evidence="6 8" id="KW-1133">Transmembrane helix</keyword>
<comment type="caution">
    <text evidence="9">The sequence shown here is derived from an EMBL/GenBank/DDBJ whole genome shotgun (WGS) entry which is preliminary data.</text>
</comment>
<comment type="subcellular location">
    <subcellularLocation>
        <location evidence="1">Membrane</location>
        <topology evidence="1">Multi-pass membrane protein</topology>
    </subcellularLocation>
</comment>
<dbReference type="Pfam" id="PF03845">
    <property type="entry name" value="Spore_permease"/>
    <property type="match status" value="1"/>
</dbReference>
<evidence type="ECO:0000256" key="8">
    <source>
        <dbReference type="SAM" id="Phobius"/>
    </source>
</evidence>
<name>A0ABS4FMZ0_9BACL</name>
<keyword evidence="4" id="KW-0309">Germination</keyword>
<keyword evidence="5 8" id="KW-0812">Transmembrane</keyword>
<dbReference type="NCBIfam" id="TIGR00912">
    <property type="entry name" value="2A0309"/>
    <property type="match status" value="1"/>
</dbReference>
<feature type="transmembrane region" description="Helical" evidence="8">
    <location>
        <begin position="308"/>
        <end position="331"/>
    </location>
</feature>
<evidence type="ECO:0000256" key="5">
    <source>
        <dbReference type="ARBA" id="ARBA00022692"/>
    </source>
</evidence>
<feature type="transmembrane region" description="Helical" evidence="8">
    <location>
        <begin position="219"/>
        <end position="241"/>
    </location>
</feature>
<keyword evidence="10" id="KW-1185">Reference proteome</keyword>
<keyword evidence="3" id="KW-0813">Transport</keyword>
<evidence type="ECO:0000256" key="7">
    <source>
        <dbReference type="ARBA" id="ARBA00023136"/>
    </source>
</evidence>
<feature type="transmembrane region" description="Helical" evidence="8">
    <location>
        <begin position="188"/>
        <end position="207"/>
    </location>
</feature>
<feature type="transmembrane region" description="Helical" evidence="8">
    <location>
        <begin position="148"/>
        <end position="168"/>
    </location>
</feature>
<dbReference type="Proteomes" id="UP001519272">
    <property type="component" value="Unassembled WGS sequence"/>
</dbReference>
<gene>
    <name evidence="9" type="ORF">J2Z32_000565</name>
</gene>
<feature type="transmembrane region" description="Helical" evidence="8">
    <location>
        <begin position="118"/>
        <end position="136"/>
    </location>
</feature>
<feature type="transmembrane region" description="Helical" evidence="8">
    <location>
        <begin position="82"/>
        <end position="103"/>
    </location>
</feature>
<organism evidence="9 10">
    <name type="scientific">Paenibacillus turicensis</name>
    <dbReference type="NCBI Taxonomy" id="160487"/>
    <lineage>
        <taxon>Bacteria</taxon>
        <taxon>Bacillati</taxon>
        <taxon>Bacillota</taxon>
        <taxon>Bacilli</taxon>
        <taxon>Bacillales</taxon>
        <taxon>Paenibacillaceae</taxon>
        <taxon>Paenibacillus</taxon>
    </lineage>
</organism>
<dbReference type="PANTHER" id="PTHR34975">
    <property type="entry name" value="SPORE GERMINATION PROTEIN A2"/>
    <property type="match status" value="1"/>
</dbReference>
<comment type="similarity">
    <text evidence="2">Belongs to the amino acid-polyamine-organocation (APC) superfamily. Spore germination protein (SGP) (TC 2.A.3.9) family.</text>
</comment>
<evidence type="ECO:0000256" key="3">
    <source>
        <dbReference type="ARBA" id="ARBA00022448"/>
    </source>
</evidence>
<protein>
    <submittedName>
        <fullName evidence="9">Spore germination protein KB</fullName>
    </submittedName>
</protein>
<dbReference type="InterPro" id="IPR004761">
    <property type="entry name" value="Spore_GerAB"/>
</dbReference>
<dbReference type="EMBL" id="JAGGKG010000002">
    <property type="protein sequence ID" value="MBP1903948.1"/>
    <property type="molecule type" value="Genomic_DNA"/>
</dbReference>
<evidence type="ECO:0000256" key="4">
    <source>
        <dbReference type="ARBA" id="ARBA00022544"/>
    </source>
</evidence>
<accession>A0ABS4FMZ0</accession>
<feature type="transmembrane region" description="Helical" evidence="8">
    <location>
        <begin position="271"/>
        <end position="296"/>
    </location>
</feature>
<evidence type="ECO:0000313" key="10">
    <source>
        <dbReference type="Proteomes" id="UP001519272"/>
    </source>
</evidence>
<feature type="transmembrane region" description="Helical" evidence="8">
    <location>
        <begin position="12"/>
        <end position="29"/>
    </location>
</feature>
<keyword evidence="7 8" id="KW-0472">Membrane</keyword>
<dbReference type="PANTHER" id="PTHR34975:SF2">
    <property type="entry name" value="SPORE GERMINATION PROTEIN A2"/>
    <property type="match status" value="1"/>
</dbReference>
<reference evidence="9 10" key="1">
    <citation type="submission" date="2021-03" db="EMBL/GenBank/DDBJ databases">
        <title>Genomic Encyclopedia of Type Strains, Phase IV (KMG-IV): sequencing the most valuable type-strain genomes for metagenomic binning, comparative biology and taxonomic classification.</title>
        <authorList>
            <person name="Goeker M."/>
        </authorList>
    </citation>
    <scope>NUCLEOTIDE SEQUENCE [LARGE SCALE GENOMIC DNA]</scope>
    <source>
        <strain evidence="9 10">DSM 14349</strain>
    </source>
</reference>
<feature type="transmembrane region" description="Helical" evidence="8">
    <location>
        <begin position="41"/>
        <end position="61"/>
    </location>
</feature>
<proteinExistence type="inferred from homology"/>